<evidence type="ECO:0000256" key="1">
    <source>
        <dbReference type="SAM" id="Phobius"/>
    </source>
</evidence>
<sequence>MSFILYFLIIAPLFLLIGIYKLCFQSKFGNRRDQFGPLHERMKKKLFFGYAELIHTMSNEDLKVLQQTYENTVKNAQSIKVQGVKKVKNLSKSLKKVLFVDEQDQITTEQSNLI</sequence>
<reference evidence="2" key="1">
    <citation type="submission" date="2021-01" db="EMBL/GenBank/DDBJ databases">
        <authorList>
            <consortium name="Genoscope - CEA"/>
            <person name="William W."/>
        </authorList>
    </citation>
    <scope>NUCLEOTIDE SEQUENCE</scope>
</reference>
<dbReference type="EMBL" id="CAJJDN010000017">
    <property type="protein sequence ID" value="CAD8063110.1"/>
    <property type="molecule type" value="Genomic_DNA"/>
</dbReference>
<feature type="transmembrane region" description="Helical" evidence="1">
    <location>
        <begin position="6"/>
        <end position="24"/>
    </location>
</feature>
<accession>A0A8S1L4X0</accession>
<gene>
    <name evidence="2" type="ORF">PSON_ATCC_30995.1.T0170241</name>
</gene>
<keyword evidence="3" id="KW-1185">Reference proteome</keyword>
<keyword evidence="1" id="KW-1133">Transmembrane helix</keyword>
<evidence type="ECO:0000313" key="3">
    <source>
        <dbReference type="Proteomes" id="UP000692954"/>
    </source>
</evidence>
<keyword evidence="1" id="KW-0472">Membrane</keyword>
<dbReference type="Proteomes" id="UP000692954">
    <property type="component" value="Unassembled WGS sequence"/>
</dbReference>
<organism evidence="2 3">
    <name type="scientific">Paramecium sonneborni</name>
    <dbReference type="NCBI Taxonomy" id="65129"/>
    <lineage>
        <taxon>Eukaryota</taxon>
        <taxon>Sar</taxon>
        <taxon>Alveolata</taxon>
        <taxon>Ciliophora</taxon>
        <taxon>Intramacronucleata</taxon>
        <taxon>Oligohymenophorea</taxon>
        <taxon>Peniculida</taxon>
        <taxon>Parameciidae</taxon>
        <taxon>Paramecium</taxon>
    </lineage>
</organism>
<protein>
    <submittedName>
        <fullName evidence="2">Uncharacterized protein</fullName>
    </submittedName>
</protein>
<evidence type="ECO:0000313" key="2">
    <source>
        <dbReference type="EMBL" id="CAD8063110.1"/>
    </source>
</evidence>
<dbReference type="AlphaFoldDB" id="A0A8S1L4X0"/>
<dbReference type="OrthoDB" id="306431at2759"/>
<name>A0A8S1L4X0_9CILI</name>
<keyword evidence="1" id="KW-0812">Transmembrane</keyword>
<comment type="caution">
    <text evidence="2">The sequence shown here is derived from an EMBL/GenBank/DDBJ whole genome shotgun (WGS) entry which is preliminary data.</text>
</comment>
<proteinExistence type="predicted"/>